<gene>
    <name evidence="2" type="ORF">RchiOBHm_Chr1g0351361</name>
</gene>
<sequence>MFFISLQFILLFLHSCMQFIFLLVIFWHFTFTVMHFISQNLFIHKGNLTRSTHQNSRKLCR</sequence>
<dbReference type="Gramene" id="PRQ57715">
    <property type="protein sequence ID" value="PRQ57715"/>
    <property type="gene ID" value="RchiOBHm_Chr1g0351361"/>
</dbReference>
<evidence type="ECO:0000256" key="1">
    <source>
        <dbReference type="SAM" id="Phobius"/>
    </source>
</evidence>
<reference evidence="2 3" key="1">
    <citation type="journal article" date="2018" name="Nat. Genet.">
        <title>The Rosa genome provides new insights in the design of modern roses.</title>
        <authorList>
            <person name="Bendahmane M."/>
        </authorList>
    </citation>
    <scope>NUCLEOTIDE SEQUENCE [LARGE SCALE GENOMIC DNA]</scope>
    <source>
        <strain evidence="3">cv. Old Blush</strain>
    </source>
</reference>
<keyword evidence="3" id="KW-1185">Reference proteome</keyword>
<keyword evidence="1" id="KW-1133">Transmembrane helix</keyword>
<protein>
    <submittedName>
        <fullName evidence="2">Uncharacterized protein</fullName>
    </submittedName>
</protein>
<accession>A0A2P6SGA2</accession>
<keyword evidence="1" id="KW-0472">Membrane</keyword>
<dbReference type="AlphaFoldDB" id="A0A2P6SGA2"/>
<evidence type="ECO:0000313" key="3">
    <source>
        <dbReference type="Proteomes" id="UP000238479"/>
    </source>
</evidence>
<keyword evidence="1" id="KW-0812">Transmembrane</keyword>
<dbReference type="EMBL" id="PDCK01000039">
    <property type="protein sequence ID" value="PRQ57715.1"/>
    <property type="molecule type" value="Genomic_DNA"/>
</dbReference>
<evidence type="ECO:0000313" key="2">
    <source>
        <dbReference type="EMBL" id="PRQ57715.1"/>
    </source>
</evidence>
<comment type="caution">
    <text evidence="2">The sequence shown here is derived from an EMBL/GenBank/DDBJ whole genome shotgun (WGS) entry which is preliminary data.</text>
</comment>
<dbReference type="Proteomes" id="UP000238479">
    <property type="component" value="Chromosome 1"/>
</dbReference>
<organism evidence="2 3">
    <name type="scientific">Rosa chinensis</name>
    <name type="common">China rose</name>
    <dbReference type="NCBI Taxonomy" id="74649"/>
    <lineage>
        <taxon>Eukaryota</taxon>
        <taxon>Viridiplantae</taxon>
        <taxon>Streptophyta</taxon>
        <taxon>Embryophyta</taxon>
        <taxon>Tracheophyta</taxon>
        <taxon>Spermatophyta</taxon>
        <taxon>Magnoliopsida</taxon>
        <taxon>eudicotyledons</taxon>
        <taxon>Gunneridae</taxon>
        <taxon>Pentapetalae</taxon>
        <taxon>rosids</taxon>
        <taxon>fabids</taxon>
        <taxon>Rosales</taxon>
        <taxon>Rosaceae</taxon>
        <taxon>Rosoideae</taxon>
        <taxon>Rosoideae incertae sedis</taxon>
        <taxon>Rosa</taxon>
    </lineage>
</organism>
<feature type="transmembrane region" description="Helical" evidence="1">
    <location>
        <begin position="6"/>
        <end position="29"/>
    </location>
</feature>
<proteinExistence type="predicted"/>
<name>A0A2P6SGA2_ROSCH</name>